<keyword evidence="2" id="KW-1185">Reference proteome</keyword>
<evidence type="ECO:0000313" key="2">
    <source>
        <dbReference type="Proteomes" id="UP001638806"/>
    </source>
</evidence>
<gene>
    <name evidence="1" type="ORF">ACCO45_010346</name>
</gene>
<evidence type="ECO:0000313" key="1">
    <source>
        <dbReference type="EMBL" id="KAL3954783.1"/>
    </source>
</evidence>
<organism evidence="1 2">
    <name type="scientific">Purpureocillium lilacinum</name>
    <name type="common">Paecilomyces lilacinus</name>
    <dbReference type="NCBI Taxonomy" id="33203"/>
    <lineage>
        <taxon>Eukaryota</taxon>
        <taxon>Fungi</taxon>
        <taxon>Dikarya</taxon>
        <taxon>Ascomycota</taxon>
        <taxon>Pezizomycotina</taxon>
        <taxon>Sordariomycetes</taxon>
        <taxon>Hypocreomycetidae</taxon>
        <taxon>Hypocreales</taxon>
        <taxon>Ophiocordycipitaceae</taxon>
        <taxon>Purpureocillium</taxon>
    </lineage>
</organism>
<accession>A0ACC4DFE3</accession>
<proteinExistence type="predicted"/>
<dbReference type="EMBL" id="JBGNUJ010000010">
    <property type="protein sequence ID" value="KAL3954783.1"/>
    <property type="molecule type" value="Genomic_DNA"/>
</dbReference>
<reference evidence="1" key="1">
    <citation type="submission" date="2024-12" db="EMBL/GenBank/DDBJ databases">
        <title>Comparative genomics and development of molecular markers within Purpureocillium lilacinum and among Purpureocillium species.</title>
        <authorList>
            <person name="Yeh Z.-Y."/>
            <person name="Ni N.-T."/>
            <person name="Lo P.-H."/>
            <person name="Mushyakhwo K."/>
            <person name="Lin C.-F."/>
            <person name="Nai Y.-S."/>
        </authorList>
    </citation>
    <scope>NUCLEOTIDE SEQUENCE</scope>
    <source>
        <strain evidence="1">NCHU-NPUST-175</strain>
    </source>
</reference>
<sequence length="340" mass="37209">MHASGNLPSVVVGLRLAGLSTAQPSASQRGRSWPVATLTGSRLSGGWVGRPGVGRESRRRGVGGGGLSRKAAAFASALVTLFTHTSVRHDGKDVGPPAPQPFRGSAAERRAMRRSRMCRTRPTARGDGPLRRLPMAARLSRRPAPTIRPGSRVRQQRRLWANCRWAWPGRCVWCGPGNALIVPAGDRRGSDPGPAPGVGGGWRIQCRPNALDCTEFDSDSAPQRATSQRPPARSLPSGRQSVVACRRGRGRAEQKTDADDSRLSCHAWRGARRDTKHPLSRAARECGWIWCLARRQQQRDWERGLLQDEAKRPPQLRAKVASRRGAARGERRRRGRQAST</sequence>
<dbReference type="Proteomes" id="UP001638806">
    <property type="component" value="Unassembled WGS sequence"/>
</dbReference>
<comment type="caution">
    <text evidence="1">The sequence shown here is derived from an EMBL/GenBank/DDBJ whole genome shotgun (WGS) entry which is preliminary data.</text>
</comment>
<name>A0ACC4DFE3_PURLI</name>
<protein>
    <submittedName>
        <fullName evidence="1">Uncharacterized protein</fullName>
    </submittedName>
</protein>